<protein>
    <recommendedName>
        <fullName evidence="13">Mitochondrial carrier protein</fullName>
    </recommendedName>
</protein>
<feature type="repeat" description="Solcar" evidence="9">
    <location>
        <begin position="13"/>
        <end position="96"/>
    </location>
</feature>
<comment type="caution">
    <text evidence="11">The sequence shown here is derived from an EMBL/GenBank/DDBJ whole genome shotgun (WGS) entry which is preliminary data.</text>
</comment>
<dbReference type="PANTHER" id="PTHR45624:SF10">
    <property type="entry name" value="SLC (SOLUTE CARRIER) HOMOLOG"/>
    <property type="match status" value="1"/>
</dbReference>
<dbReference type="InterPro" id="IPR050567">
    <property type="entry name" value="Mitochondrial_Carrier"/>
</dbReference>
<proteinExistence type="inferred from homology"/>
<sequence>MASKSRTPSTPHLAPHLELLAGTVAGTFGIVPFYPLDTLKSRLQTTSPTTSPFRILKTMLQTEGPTSLYRGCLSPMLGYGLINGSVFLSRSSTRSLLLNGSPRPLKISEEILVGASSGFWSSFIRCPVERIKSVMQVKTLRNIESPYSSSLECGRILLKEHGVVRGLYKGFGSTVVREVPQYIFYFLAYDNMKRKLGAEKFNKDLVPVLAGGVSGVMIWCPPFYSFDVVKTRLQVERFEGTVKYNGFWDCVVKSYKEEGVRVFYRGAGLAQARAFGVHGSIFLIYEKCMEGMGRLEIGAEPRGGTTQIVGEVE</sequence>
<dbReference type="GO" id="GO:0022857">
    <property type="term" value="F:transmembrane transporter activity"/>
    <property type="evidence" value="ECO:0007669"/>
    <property type="project" value="TreeGrafter"/>
</dbReference>
<dbReference type="InterPro" id="IPR018108">
    <property type="entry name" value="MCP_transmembrane"/>
</dbReference>
<reference evidence="12" key="1">
    <citation type="journal article" date="2023" name="Commun. Biol.">
        <title>Genome analysis of Parmales, the sister group of diatoms, reveals the evolutionary specialization of diatoms from phago-mixotrophs to photoautotrophs.</title>
        <authorList>
            <person name="Ban H."/>
            <person name="Sato S."/>
            <person name="Yoshikawa S."/>
            <person name="Yamada K."/>
            <person name="Nakamura Y."/>
            <person name="Ichinomiya M."/>
            <person name="Sato N."/>
            <person name="Blanc-Mathieu R."/>
            <person name="Endo H."/>
            <person name="Kuwata A."/>
            <person name="Ogata H."/>
        </authorList>
    </citation>
    <scope>NUCLEOTIDE SEQUENCE [LARGE SCALE GENOMIC DNA]</scope>
    <source>
        <strain evidence="12">NIES 3701</strain>
    </source>
</reference>
<evidence type="ECO:0000256" key="10">
    <source>
        <dbReference type="RuleBase" id="RU000488"/>
    </source>
</evidence>
<evidence type="ECO:0000256" key="6">
    <source>
        <dbReference type="ARBA" id="ARBA00022989"/>
    </source>
</evidence>
<evidence type="ECO:0000256" key="1">
    <source>
        <dbReference type="ARBA" id="ARBA00004225"/>
    </source>
</evidence>
<accession>A0A9W7BSD1</accession>
<evidence type="ECO:0000256" key="9">
    <source>
        <dbReference type="PROSITE-ProRule" id="PRU00282"/>
    </source>
</evidence>
<evidence type="ECO:0000313" key="12">
    <source>
        <dbReference type="Proteomes" id="UP001165085"/>
    </source>
</evidence>
<evidence type="ECO:0000256" key="3">
    <source>
        <dbReference type="ARBA" id="ARBA00022448"/>
    </source>
</evidence>
<dbReference type="SUPFAM" id="SSF103506">
    <property type="entry name" value="Mitochondrial carrier"/>
    <property type="match status" value="1"/>
</dbReference>
<evidence type="ECO:0000256" key="5">
    <source>
        <dbReference type="ARBA" id="ARBA00022737"/>
    </source>
</evidence>
<keyword evidence="8 9" id="KW-0472">Membrane</keyword>
<evidence type="ECO:0000256" key="4">
    <source>
        <dbReference type="ARBA" id="ARBA00022692"/>
    </source>
</evidence>
<dbReference type="AlphaFoldDB" id="A0A9W7BSD1"/>
<comment type="subcellular location">
    <subcellularLocation>
        <location evidence="1">Mitochondrion membrane</location>
        <topology evidence="1">Multi-pass membrane protein</topology>
    </subcellularLocation>
</comment>
<evidence type="ECO:0000313" key="11">
    <source>
        <dbReference type="EMBL" id="GMH93676.1"/>
    </source>
</evidence>
<keyword evidence="12" id="KW-1185">Reference proteome</keyword>
<comment type="similarity">
    <text evidence="2 10">Belongs to the mitochondrial carrier (TC 2.A.29) family.</text>
</comment>
<dbReference type="GO" id="GO:0031966">
    <property type="term" value="C:mitochondrial membrane"/>
    <property type="evidence" value="ECO:0007669"/>
    <property type="project" value="UniProtKB-SubCell"/>
</dbReference>
<dbReference type="PROSITE" id="PS50920">
    <property type="entry name" value="SOLCAR"/>
    <property type="match status" value="3"/>
</dbReference>
<dbReference type="InterPro" id="IPR023395">
    <property type="entry name" value="MCP_dom_sf"/>
</dbReference>
<evidence type="ECO:0000256" key="7">
    <source>
        <dbReference type="ARBA" id="ARBA00023128"/>
    </source>
</evidence>
<keyword evidence="4 9" id="KW-0812">Transmembrane</keyword>
<dbReference type="Pfam" id="PF00153">
    <property type="entry name" value="Mito_carr"/>
    <property type="match status" value="3"/>
</dbReference>
<feature type="repeat" description="Solcar" evidence="9">
    <location>
        <begin position="202"/>
        <end position="291"/>
    </location>
</feature>
<keyword evidence="6" id="KW-1133">Transmembrane helix</keyword>
<organism evidence="11 12">
    <name type="scientific">Triparma strigata</name>
    <dbReference type="NCBI Taxonomy" id="1606541"/>
    <lineage>
        <taxon>Eukaryota</taxon>
        <taxon>Sar</taxon>
        <taxon>Stramenopiles</taxon>
        <taxon>Ochrophyta</taxon>
        <taxon>Bolidophyceae</taxon>
        <taxon>Parmales</taxon>
        <taxon>Triparmaceae</taxon>
        <taxon>Triparma</taxon>
    </lineage>
</organism>
<dbReference type="OrthoDB" id="14252at2759"/>
<keyword evidence="7" id="KW-0496">Mitochondrion</keyword>
<keyword evidence="5" id="KW-0677">Repeat</keyword>
<dbReference type="Proteomes" id="UP001165085">
    <property type="component" value="Unassembled WGS sequence"/>
</dbReference>
<gene>
    <name evidence="11" type="ORF">TrST_g10318</name>
</gene>
<dbReference type="EMBL" id="BRXY01000417">
    <property type="protein sequence ID" value="GMH93676.1"/>
    <property type="molecule type" value="Genomic_DNA"/>
</dbReference>
<evidence type="ECO:0000256" key="2">
    <source>
        <dbReference type="ARBA" id="ARBA00006375"/>
    </source>
</evidence>
<name>A0A9W7BSD1_9STRA</name>
<evidence type="ECO:0000256" key="8">
    <source>
        <dbReference type="ARBA" id="ARBA00023136"/>
    </source>
</evidence>
<keyword evidence="3 10" id="KW-0813">Transport</keyword>
<dbReference type="PANTHER" id="PTHR45624">
    <property type="entry name" value="MITOCHONDRIAL BASIC AMINO ACIDS TRANSPORTER-RELATED"/>
    <property type="match status" value="1"/>
</dbReference>
<dbReference type="Gene3D" id="1.50.40.10">
    <property type="entry name" value="Mitochondrial carrier domain"/>
    <property type="match status" value="1"/>
</dbReference>
<evidence type="ECO:0008006" key="13">
    <source>
        <dbReference type="Google" id="ProtNLM"/>
    </source>
</evidence>
<feature type="repeat" description="Solcar" evidence="9">
    <location>
        <begin position="105"/>
        <end position="195"/>
    </location>
</feature>